<dbReference type="PANTHER" id="PTHR44196:SF1">
    <property type="entry name" value="DEHYDROGENASE_REDUCTASE SDR FAMILY MEMBER 7B"/>
    <property type="match status" value="1"/>
</dbReference>
<dbReference type="CDD" id="cd05233">
    <property type="entry name" value="SDR_c"/>
    <property type="match status" value="1"/>
</dbReference>
<sequence length="268" mass="29292">MNKTALITGASSGIGRALAEELAAKSYDLILVARRADALGELSSELSSKYNIEVRYFARDLSQLEEVDALARDVERTTPRVYALVNNAGAGLYGPLQELQDRDVVSIITLNFVAPILLTKKLLPKLVEARGCIVNVVSLAAHTPIPWFGIYTSTKAALANFTDALRIELKPIGVRVIGVYPGYVQTNFHKNTIVAPSAAKQREGPRGPVLDPRAVAKDIARAIDDPEFNGDIVTGLAYKLFGALARPLYPLTKIYVDRWFRSKLSGRK</sequence>
<dbReference type="GO" id="GO:0016491">
    <property type="term" value="F:oxidoreductase activity"/>
    <property type="evidence" value="ECO:0007669"/>
    <property type="project" value="UniProtKB-KW"/>
</dbReference>
<dbReference type="HOGENOM" id="CLU_010194_2_1_2"/>
<name>G4RQ66_THETK</name>
<dbReference type="PRINTS" id="PR00080">
    <property type="entry name" value="SDRFAMILY"/>
</dbReference>
<dbReference type="InterPro" id="IPR036291">
    <property type="entry name" value="NAD(P)-bd_dom_sf"/>
</dbReference>
<dbReference type="eggNOG" id="arCOG01263">
    <property type="taxonomic scope" value="Archaea"/>
</dbReference>
<evidence type="ECO:0000256" key="1">
    <source>
        <dbReference type="ARBA" id="ARBA00006484"/>
    </source>
</evidence>
<dbReference type="PIRSF" id="PIRSF000126">
    <property type="entry name" value="11-beta-HSD1"/>
    <property type="match status" value="1"/>
</dbReference>
<dbReference type="PATRIC" id="fig|768679.9.peg.27"/>
<dbReference type="AlphaFoldDB" id="G4RQ66"/>
<reference evidence="4 5" key="1">
    <citation type="journal article" date="2011" name="PLoS ONE">
        <title>The complete genome sequence of Thermoproteus tenax: a physiologically versatile member of the Crenarchaeota.</title>
        <authorList>
            <person name="Siebers B."/>
            <person name="Zaparty M."/>
            <person name="Raddatz G."/>
            <person name="Tjaden B."/>
            <person name="Albers S.V."/>
            <person name="Bell S.D."/>
            <person name="Blombach F."/>
            <person name="Kletzin A."/>
            <person name="Kyrpides N."/>
            <person name="Lanz C."/>
            <person name="Plagens A."/>
            <person name="Rampp M."/>
            <person name="Rosinus A."/>
            <person name="von Jan M."/>
            <person name="Makarova K.S."/>
            <person name="Klenk H.P."/>
            <person name="Schuster S.C."/>
            <person name="Hensel R."/>
        </authorList>
    </citation>
    <scope>NUCLEOTIDE SEQUENCE [LARGE SCALE GENOMIC DNA]</scope>
    <source>
        <strain evidence="5">ATCC 35583 / DSM 2078 / JCM 9277 / NBRC 100435 / Kra 1</strain>
    </source>
</reference>
<protein>
    <submittedName>
        <fullName evidence="4">Short-chain dehydrogenase</fullName>
    </submittedName>
</protein>
<dbReference type="PANTHER" id="PTHR44196">
    <property type="entry name" value="DEHYDROGENASE/REDUCTASE SDR FAMILY MEMBER 7B"/>
    <property type="match status" value="1"/>
</dbReference>
<dbReference type="PRINTS" id="PR00081">
    <property type="entry name" value="GDHRDH"/>
</dbReference>
<dbReference type="OrthoDB" id="10157at2157"/>
<dbReference type="Proteomes" id="UP000002654">
    <property type="component" value="Chromosome"/>
</dbReference>
<dbReference type="InterPro" id="IPR020904">
    <property type="entry name" value="Sc_DH/Rdtase_CS"/>
</dbReference>
<dbReference type="PROSITE" id="PS00061">
    <property type="entry name" value="ADH_SHORT"/>
    <property type="match status" value="1"/>
</dbReference>
<gene>
    <name evidence="4" type="primary">dltE</name>
    <name evidence="4" type="ordered locus">TTX_0025</name>
</gene>
<evidence type="ECO:0000313" key="5">
    <source>
        <dbReference type="Proteomes" id="UP000002654"/>
    </source>
</evidence>
<proteinExistence type="inferred from homology"/>
<accession>G4RQ66</accession>
<dbReference type="EMBL" id="FN869859">
    <property type="protein sequence ID" value="CCC80703.1"/>
    <property type="molecule type" value="Genomic_DNA"/>
</dbReference>
<dbReference type="STRING" id="768679.TTX_0025"/>
<dbReference type="PaxDb" id="768679-TTX_0025"/>
<dbReference type="Gene3D" id="3.40.50.720">
    <property type="entry name" value="NAD(P)-binding Rossmann-like Domain"/>
    <property type="match status" value="1"/>
</dbReference>
<dbReference type="GeneID" id="11263031"/>
<dbReference type="KEGG" id="ttn:TTX_0025"/>
<dbReference type="RefSeq" id="WP_014125961.1">
    <property type="nucleotide sequence ID" value="NC_016070.1"/>
</dbReference>
<dbReference type="GO" id="GO:0016020">
    <property type="term" value="C:membrane"/>
    <property type="evidence" value="ECO:0007669"/>
    <property type="project" value="TreeGrafter"/>
</dbReference>
<keyword evidence="2" id="KW-0560">Oxidoreductase</keyword>
<dbReference type="SUPFAM" id="SSF51735">
    <property type="entry name" value="NAD(P)-binding Rossmann-fold domains"/>
    <property type="match status" value="1"/>
</dbReference>
<comment type="similarity">
    <text evidence="1 3">Belongs to the short-chain dehydrogenases/reductases (SDR) family.</text>
</comment>
<evidence type="ECO:0000256" key="3">
    <source>
        <dbReference type="RuleBase" id="RU000363"/>
    </source>
</evidence>
<dbReference type="InterPro" id="IPR002347">
    <property type="entry name" value="SDR_fam"/>
</dbReference>
<keyword evidence="5" id="KW-1185">Reference proteome</keyword>
<organism evidence="4 5">
    <name type="scientific">Thermoproteus tenax (strain ATCC 35583 / DSM 2078 / JCM 9277 / NBRC 100435 / Kra 1)</name>
    <dbReference type="NCBI Taxonomy" id="768679"/>
    <lineage>
        <taxon>Archaea</taxon>
        <taxon>Thermoproteota</taxon>
        <taxon>Thermoprotei</taxon>
        <taxon>Thermoproteales</taxon>
        <taxon>Thermoproteaceae</taxon>
        <taxon>Thermoproteus</taxon>
    </lineage>
</organism>
<evidence type="ECO:0000313" key="4">
    <source>
        <dbReference type="EMBL" id="CCC80703.1"/>
    </source>
</evidence>
<dbReference type="Pfam" id="PF00106">
    <property type="entry name" value="adh_short"/>
    <property type="match status" value="1"/>
</dbReference>
<evidence type="ECO:0000256" key="2">
    <source>
        <dbReference type="ARBA" id="ARBA00023002"/>
    </source>
</evidence>